<dbReference type="EMBL" id="JAAGAX010000015">
    <property type="protein sequence ID" value="KAF2290639.1"/>
    <property type="molecule type" value="Genomic_DNA"/>
</dbReference>
<reference evidence="2 3" key="1">
    <citation type="journal article" date="2020" name="Mol. Plant">
        <title>The Chromosome-Based Rubber Tree Genome Provides New Insights into Spurge Genome Evolution and Rubber Biosynthesis.</title>
        <authorList>
            <person name="Liu J."/>
            <person name="Shi C."/>
            <person name="Shi C.C."/>
            <person name="Li W."/>
            <person name="Zhang Q.J."/>
            <person name="Zhang Y."/>
            <person name="Li K."/>
            <person name="Lu H.F."/>
            <person name="Shi C."/>
            <person name="Zhu S.T."/>
            <person name="Xiao Z.Y."/>
            <person name="Nan H."/>
            <person name="Yue Y."/>
            <person name="Zhu X.G."/>
            <person name="Wu Y."/>
            <person name="Hong X.N."/>
            <person name="Fan G.Y."/>
            <person name="Tong Y."/>
            <person name="Zhang D."/>
            <person name="Mao C.L."/>
            <person name="Liu Y.L."/>
            <person name="Hao S.J."/>
            <person name="Liu W.Q."/>
            <person name="Lv M.Q."/>
            <person name="Zhang H.B."/>
            <person name="Liu Y."/>
            <person name="Hu-Tang G.R."/>
            <person name="Wang J.P."/>
            <person name="Wang J.H."/>
            <person name="Sun Y.H."/>
            <person name="Ni S.B."/>
            <person name="Chen W.B."/>
            <person name="Zhang X.C."/>
            <person name="Jiao Y.N."/>
            <person name="Eichler E.E."/>
            <person name="Li G.H."/>
            <person name="Liu X."/>
            <person name="Gao L.Z."/>
        </authorList>
    </citation>
    <scope>NUCLEOTIDE SEQUENCE [LARGE SCALE GENOMIC DNA]</scope>
    <source>
        <strain evidence="3">cv. GT1</strain>
        <tissue evidence="2">Leaf</tissue>
    </source>
</reference>
<evidence type="ECO:0000313" key="3">
    <source>
        <dbReference type="Proteomes" id="UP000467840"/>
    </source>
</evidence>
<protein>
    <submittedName>
        <fullName evidence="2">Uncharacterized protein</fullName>
    </submittedName>
</protein>
<dbReference type="Proteomes" id="UP000467840">
    <property type="component" value="Chromosome 2"/>
</dbReference>
<dbReference type="AlphaFoldDB" id="A0A6A6KT79"/>
<sequence>MNEALSCEEPSLELFCTTEEGQQLTAKKLLVKVLGSKKFNPWVLKSTMSKVWDLQADFSVKKGRRGLSSSTLKKLGYFKRVQEGEETGRFKYGMWLATKTPNFTKSLSRRAREMSERKVSQCIPAVPTPQETRKQTAEVESSNKGTDSQQENGGIGEDKYTVGRDFDIYEALVAGLKPPQGP</sequence>
<keyword evidence="3" id="KW-1185">Reference proteome</keyword>
<name>A0A6A6KT79_HEVBR</name>
<evidence type="ECO:0000256" key="1">
    <source>
        <dbReference type="SAM" id="MobiDB-lite"/>
    </source>
</evidence>
<organism evidence="2 3">
    <name type="scientific">Hevea brasiliensis</name>
    <name type="common">Para rubber tree</name>
    <name type="synonym">Siphonia brasiliensis</name>
    <dbReference type="NCBI Taxonomy" id="3981"/>
    <lineage>
        <taxon>Eukaryota</taxon>
        <taxon>Viridiplantae</taxon>
        <taxon>Streptophyta</taxon>
        <taxon>Embryophyta</taxon>
        <taxon>Tracheophyta</taxon>
        <taxon>Spermatophyta</taxon>
        <taxon>Magnoliopsida</taxon>
        <taxon>eudicotyledons</taxon>
        <taxon>Gunneridae</taxon>
        <taxon>Pentapetalae</taxon>
        <taxon>rosids</taxon>
        <taxon>fabids</taxon>
        <taxon>Malpighiales</taxon>
        <taxon>Euphorbiaceae</taxon>
        <taxon>Crotonoideae</taxon>
        <taxon>Micrandreae</taxon>
        <taxon>Hevea</taxon>
    </lineage>
</organism>
<proteinExistence type="predicted"/>
<evidence type="ECO:0000313" key="2">
    <source>
        <dbReference type="EMBL" id="KAF2290639.1"/>
    </source>
</evidence>
<accession>A0A6A6KT79</accession>
<comment type="caution">
    <text evidence="2">The sequence shown here is derived from an EMBL/GenBank/DDBJ whole genome shotgun (WGS) entry which is preliminary data.</text>
</comment>
<feature type="compositionally biased region" description="Polar residues" evidence="1">
    <location>
        <begin position="138"/>
        <end position="152"/>
    </location>
</feature>
<gene>
    <name evidence="2" type="ORF">GH714_014826</name>
</gene>
<feature type="region of interest" description="Disordered" evidence="1">
    <location>
        <begin position="125"/>
        <end position="161"/>
    </location>
</feature>